<keyword evidence="2" id="KW-0255">Endonuclease</keyword>
<dbReference type="RefSeq" id="WP_340276979.1">
    <property type="nucleotide sequence ID" value="NZ_JBAKIA010000019.1"/>
</dbReference>
<evidence type="ECO:0000256" key="1">
    <source>
        <dbReference type="SAM" id="MobiDB-lite"/>
    </source>
</evidence>
<name>A0ABU8TQJ6_9HYPH</name>
<accession>A0ABU8TQJ6</accession>
<keyword evidence="2" id="KW-0540">Nuclease</keyword>
<proteinExistence type="predicted"/>
<dbReference type="Proteomes" id="UP001385499">
    <property type="component" value="Unassembled WGS sequence"/>
</dbReference>
<dbReference type="InterPro" id="IPR003615">
    <property type="entry name" value="HNH_nuc"/>
</dbReference>
<gene>
    <name evidence="2" type="ORF">V6575_20310</name>
</gene>
<dbReference type="Gene3D" id="1.10.30.50">
    <property type="match status" value="1"/>
</dbReference>
<keyword evidence="3" id="KW-1185">Reference proteome</keyword>
<feature type="compositionally biased region" description="Basic and acidic residues" evidence="1">
    <location>
        <begin position="125"/>
        <end position="135"/>
    </location>
</feature>
<feature type="compositionally biased region" description="Basic and acidic residues" evidence="1">
    <location>
        <begin position="79"/>
        <end position="96"/>
    </location>
</feature>
<evidence type="ECO:0000313" key="2">
    <source>
        <dbReference type="EMBL" id="MEJ8476441.1"/>
    </source>
</evidence>
<comment type="caution">
    <text evidence="2">The sequence shown here is derived from an EMBL/GenBank/DDBJ whole genome shotgun (WGS) entry which is preliminary data.</text>
</comment>
<dbReference type="CDD" id="cd00085">
    <property type="entry name" value="HNHc"/>
    <property type="match status" value="1"/>
</dbReference>
<sequence length="135" mass="15155">MPMISDPLGGRSLPEWIGKTPDSQPPDRVRDRIFIRAGGICHISGIKIRPGMKWQAEHIKPLSMGGENRESNLAPALTEAHKVKTKEEAAARSKADRIRRKMNGTERRKTSPMPGSKSSKFKRRMNGEVVRRDAE</sequence>
<keyword evidence="2" id="KW-0378">Hydrolase</keyword>
<dbReference type="GO" id="GO:0004519">
    <property type="term" value="F:endonuclease activity"/>
    <property type="evidence" value="ECO:0007669"/>
    <property type="project" value="UniProtKB-KW"/>
</dbReference>
<feature type="region of interest" description="Disordered" evidence="1">
    <location>
        <begin position="1"/>
        <end position="28"/>
    </location>
</feature>
<dbReference type="EMBL" id="JBAKIA010000019">
    <property type="protein sequence ID" value="MEJ8476441.1"/>
    <property type="molecule type" value="Genomic_DNA"/>
</dbReference>
<protein>
    <submittedName>
        <fullName evidence="2">HNH endonuclease</fullName>
    </submittedName>
</protein>
<feature type="region of interest" description="Disordered" evidence="1">
    <location>
        <begin position="64"/>
        <end position="135"/>
    </location>
</feature>
<organism evidence="2 3">
    <name type="scientific">Roseibium algae</name>
    <dbReference type="NCBI Taxonomy" id="3123038"/>
    <lineage>
        <taxon>Bacteria</taxon>
        <taxon>Pseudomonadati</taxon>
        <taxon>Pseudomonadota</taxon>
        <taxon>Alphaproteobacteria</taxon>
        <taxon>Hyphomicrobiales</taxon>
        <taxon>Stappiaceae</taxon>
        <taxon>Roseibium</taxon>
    </lineage>
</organism>
<evidence type="ECO:0000313" key="3">
    <source>
        <dbReference type="Proteomes" id="UP001385499"/>
    </source>
</evidence>
<reference evidence="2 3" key="1">
    <citation type="submission" date="2024-02" db="EMBL/GenBank/DDBJ databases">
        <title>Roseibium algae sp. nov., isolated from marine alga (Grateloupia sp.), showing potential in myo-inositol conversion.</title>
        <authorList>
            <person name="Wang Y."/>
        </authorList>
    </citation>
    <scope>NUCLEOTIDE SEQUENCE [LARGE SCALE GENOMIC DNA]</scope>
    <source>
        <strain evidence="2 3">H3510</strain>
    </source>
</reference>